<dbReference type="GO" id="GO:0016020">
    <property type="term" value="C:membrane"/>
    <property type="evidence" value="ECO:0007669"/>
    <property type="project" value="UniProtKB-SubCell"/>
</dbReference>
<organism evidence="8 9">
    <name type="scientific">Candidatus Amesbacteria bacterium RIFOXYB1_FULL_44_23</name>
    <dbReference type="NCBI Taxonomy" id="1797263"/>
    <lineage>
        <taxon>Bacteria</taxon>
        <taxon>Candidatus Amesiibacteriota</taxon>
    </lineage>
</organism>
<evidence type="ECO:0000256" key="4">
    <source>
        <dbReference type="ARBA" id="ARBA00023065"/>
    </source>
</evidence>
<keyword evidence="3" id="KW-0375">Hydrogen ion transport</keyword>
<evidence type="ECO:0000313" key="9">
    <source>
        <dbReference type="Proteomes" id="UP000176424"/>
    </source>
</evidence>
<feature type="coiled-coil region" evidence="7">
    <location>
        <begin position="31"/>
        <end position="61"/>
    </location>
</feature>
<dbReference type="Pfam" id="PF00213">
    <property type="entry name" value="OSCP"/>
    <property type="match status" value="1"/>
</dbReference>
<evidence type="ECO:0000256" key="5">
    <source>
        <dbReference type="ARBA" id="ARBA00023136"/>
    </source>
</evidence>
<reference evidence="8 9" key="1">
    <citation type="journal article" date="2016" name="Nat. Commun.">
        <title>Thousands of microbial genomes shed light on interconnected biogeochemical processes in an aquifer system.</title>
        <authorList>
            <person name="Anantharaman K."/>
            <person name="Brown C.T."/>
            <person name="Hug L.A."/>
            <person name="Sharon I."/>
            <person name="Castelle C.J."/>
            <person name="Probst A.J."/>
            <person name="Thomas B.C."/>
            <person name="Singh A."/>
            <person name="Wilkins M.J."/>
            <person name="Karaoz U."/>
            <person name="Brodie E.L."/>
            <person name="Williams K.H."/>
            <person name="Hubbard S.S."/>
            <person name="Banfield J.F."/>
        </authorList>
    </citation>
    <scope>NUCLEOTIDE SEQUENCE [LARGE SCALE GENOMIC DNA]</scope>
</reference>
<evidence type="ECO:0000256" key="6">
    <source>
        <dbReference type="ARBA" id="ARBA00023310"/>
    </source>
</evidence>
<sequence>MEEAKKIAEGIKKYLVGIKKSHLLSAVISELQKSNHELMVVESAVELLEAEKAEIEKLLKNKFGTVYDVSYQINPGLLGGVRINVGSMELDLSVLGKLEGSHEN</sequence>
<dbReference type="InterPro" id="IPR000711">
    <property type="entry name" value="ATPase_OSCP/dsu"/>
</dbReference>
<comment type="caution">
    <text evidence="8">The sequence shown here is derived from an EMBL/GenBank/DDBJ whole genome shotgun (WGS) entry which is preliminary data.</text>
</comment>
<dbReference type="AlphaFoldDB" id="A0A1F4ZUS9"/>
<evidence type="ECO:0000256" key="1">
    <source>
        <dbReference type="ARBA" id="ARBA00004370"/>
    </source>
</evidence>
<keyword evidence="2" id="KW-0813">Transport</keyword>
<accession>A0A1F4ZUS9</accession>
<comment type="subcellular location">
    <subcellularLocation>
        <location evidence="1">Membrane</location>
    </subcellularLocation>
</comment>
<keyword evidence="4" id="KW-0406">Ion transport</keyword>
<keyword evidence="7" id="KW-0175">Coiled coil</keyword>
<evidence type="ECO:0000256" key="7">
    <source>
        <dbReference type="SAM" id="Coils"/>
    </source>
</evidence>
<protein>
    <submittedName>
        <fullName evidence="8">Uncharacterized protein</fullName>
    </submittedName>
</protein>
<gene>
    <name evidence="8" type="ORF">A2397_04410</name>
</gene>
<dbReference type="Proteomes" id="UP000176424">
    <property type="component" value="Unassembled WGS sequence"/>
</dbReference>
<name>A0A1F4ZUS9_9BACT</name>
<keyword evidence="6" id="KW-0066">ATP synthesis</keyword>
<dbReference type="STRING" id="1797263.A2397_04410"/>
<dbReference type="EMBL" id="MEXR01000037">
    <property type="protein sequence ID" value="OGD09197.1"/>
    <property type="molecule type" value="Genomic_DNA"/>
</dbReference>
<evidence type="ECO:0000256" key="2">
    <source>
        <dbReference type="ARBA" id="ARBA00022448"/>
    </source>
</evidence>
<keyword evidence="5" id="KW-0472">Membrane</keyword>
<dbReference type="GO" id="GO:0046933">
    <property type="term" value="F:proton-transporting ATP synthase activity, rotational mechanism"/>
    <property type="evidence" value="ECO:0007669"/>
    <property type="project" value="InterPro"/>
</dbReference>
<evidence type="ECO:0000313" key="8">
    <source>
        <dbReference type="EMBL" id="OGD09197.1"/>
    </source>
</evidence>
<proteinExistence type="predicted"/>
<evidence type="ECO:0000256" key="3">
    <source>
        <dbReference type="ARBA" id="ARBA00022781"/>
    </source>
</evidence>